<accession>A0A382WGB6</accession>
<organism evidence="1">
    <name type="scientific">marine metagenome</name>
    <dbReference type="NCBI Taxonomy" id="408172"/>
    <lineage>
        <taxon>unclassified sequences</taxon>
        <taxon>metagenomes</taxon>
        <taxon>ecological metagenomes</taxon>
    </lineage>
</organism>
<name>A0A382WGB6_9ZZZZ</name>
<dbReference type="AlphaFoldDB" id="A0A382WGB6"/>
<dbReference type="SUPFAM" id="SSF53756">
    <property type="entry name" value="UDP-Glycosyltransferase/glycogen phosphorylase"/>
    <property type="match status" value="1"/>
</dbReference>
<dbReference type="EMBL" id="UINC01159550">
    <property type="protein sequence ID" value="SVD57699.1"/>
    <property type="molecule type" value="Genomic_DNA"/>
</dbReference>
<gene>
    <name evidence="1" type="ORF">METZ01_LOCUS410553</name>
</gene>
<protein>
    <submittedName>
        <fullName evidence="1">Uncharacterized protein</fullName>
    </submittedName>
</protein>
<proteinExistence type="predicted"/>
<sequence length="64" mass="7610">LLCRVKSSQDLARKMITMMRISHECRHRLSQNGRNKVEHFFDEKIVINTYIQSINNIATHEKII</sequence>
<feature type="non-terminal residue" evidence="1">
    <location>
        <position position="1"/>
    </location>
</feature>
<reference evidence="1" key="1">
    <citation type="submission" date="2018-05" db="EMBL/GenBank/DDBJ databases">
        <authorList>
            <person name="Lanie J.A."/>
            <person name="Ng W.-L."/>
            <person name="Kazmierczak K.M."/>
            <person name="Andrzejewski T.M."/>
            <person name="Davidsen T.M."/>
            <person name="Wayne K.J."/>
            <person name="Tettelin H."/>
            <person name="Glass J.I."/>
            <person name="Rusch D."/>
            <person name="Podicherti R."/>
            <person name="Tsui H.-C.T."/>
            <person name="Winkler M.E."/>
        </authorList>
    </citation>
    <scope>NUCLEOTIDE SEQUENCE</scope>
</reference>
<evidence type="ECO:0000313" key="1">
    <source>
        <dbReference type="EMBL" id="SVD57699.1"/>
    </source>
</evidence>